<keyword evidence="4" id="KW-0862">Zinc</keyword>
<feature type="region of interest" description="Disordered" evidence="8">
    <location>
        <begin position="1714"/>
        <end position="1733"/>
    </location>
</feature>
<dbReference type="GO" id="GO:0003899">
    <property type="term" value="F:DNA-directed RNA polymerase activity"/>
    <property type="evidence" value="ECO:0007669"/>
    <property type="project" value="UniProtKB-EC"/>
</dbReference>
<evidence type="ECO:0000256" key="8">
    <source>
        <dbReference type="SAM" id="MobiDB-lite"/>
    </source>
</evidence>
<feature type="compositionally biased region" description="Polar residues" evidence="8">
    <location>
        <begin position="1952"/>
        <end position="1964"/>
    </location>
</feature>
<feature type="compositionally biased region" description="Polar residues" evidence="8">
    <location>
        <begin position="1792"/>
        <end position="1806"/>
    </location>
</feature>
<feature type="compositionally biased region" description="Basic and acidic residues" evidence="8">
    <location>
        <begin position="1525"/>
        <end position="1548"/>
    </location>
</feature>
<feature type="compositionally biased region" description="Polar residues" evidence="8">
    <location>
        <begin position="1714"/>
        <end position="1730"/>
    </location>
</feature>
<keyword evidence="3 7" id="KW-0548">Nucleotidyltransferase</keyword>
<organism evidence="10">
    <name type="scientific">Ephedra trifurca</name>
    <dbReference type="NCBI Taxonomy" id="39583"/>
    <lineage>
        <taxon>Eukaryota</taxon>
        <taxon>Viridiplantae</taxon>
        <taxon>Streptophyta</taxon>
        <taxon>Embryophyta</taxon>
        <taxon>Tracheophyta</taxon>
        <taxon>Spermatophyta</taxon>
        <taxon>Gnetopsida</taxon>
        <taxon>Gnetidae</taxon>
        <taxon>Ephedrales</taxon>
        <taxon>Ephedraceae</taxon>
        <taxon>Ephedra</taxon>
    </lineage>
</organism>
<feature type="region of interest" description="Disordered" evidence="8">
    <location>
        <begin position="1671"/>
        <end position="1707"/>
    </location>
</feature>
<dbReference type="PANTHER" id="PTHR19376">
    <property type="entry name" value="DNA-DIRECTED RNA POLYMERASE"/>
    <property type="match status" value="1"/>
</dbReference>
<comment type="function">
    <text evidence="7">DNA-dependent RNA polymerase catalyzes the transcription of DNA into RNA using the four ribonucleoside triphosphates as substrates.</text>
</comment>
<dbReference type="Gene3D" id="4.10.860.120">
    <property type="entry name" value="RNA polymerase II, clamp domain"/>
    <property type="match status" value="1"/>
</dbReference>
<dbReference type="InterPro" id="IPR007066">
    <property type="entry name" value="RNA_pol_Rpb1_3"/>
</dbReference>
<reference evidence="10" key="1">
    <citation type="journal article" date="2015" name="Mol. Biol. Evol.">
        <title>Ancient Origin and Recent Innovations of RNA Polymerase IV and V.</title>
        <authorList>
            <person name="Huang Y."/>
            <person name="Kendall T."/>
            <person name="Forsythe E.S."/>
            <person name="Dorantes-Acosta A."/>
            <person name="Li S."/>
            <person name="Caballero-Perez J."/>
            <person name="Chen X."/>
            <person name="Arteaga-Vazquez M."/>
            <person name="Beilstein M.A."/>
            <person name="Mosher R.A."/>
        </authorList>
    </citation>
    <scope>NUCLEOTIDE SEQUENCE</scope>
</reference>
<dbReference type="EMBL" id="KJ473671">
    <property type="protein sequence ID" value="AJA90763.1"/>
    <property type="molecule type" value="mRNA"/>
</dbReference>
<dbReference type="GO" id="GO:0003677">
    <property type="term" value="F:DNA binding"/>
    <property type="evidence" value="ECO:0007669"/>
    <property type="project" value="InterPro"/>
</dbReference>
<dbReference type="InterPro" id="IPR045867">
    <property type="entry name" value="DNA-dir_RpoC_beta_prime"/>
</dbReference>
<feature type="region of interest" description="Disordered" evidence="8">
    <location>
        <begin position="1449"/>
        <end position="1475"/>
    </location>
</feature>
<evidence type="ECO:0000256" key="3">
    <source>
        <dbReference type="ARBA" id="ARBA00022695"/>
    </source>
</evidence>
<dbReference type="Gene3D" id="1.10.274.100">
    <property type="entry name" value="RNA polymerase Rpb1, domain 3"/>
    <property type="match status" value="1"/>
</dbReference>
<dbReference type="InterPro" id="IPR000722">
    <property type="entry name" value="RNA_pol_asu"/>
</dbReference>
<dbReference type="Pfam" id="PF04998">
    <property type="entry name" value="RNA_pol_Rpb1_5"/>
    <property type="match status" value="1"/>
</dbReference>
<dbReference type="Gene3D" id="2.40.40.20">
    <property type="match status" value="1"/>
</dbReference>
<dbReference type="Pfam" id="PF04983">
    <property type="entry name" value="RNA_pol_Rpb1_3"/>
    <property type="match status" value="1"/>
</dbReference>
<dbReference type="SMART" id="SM00663">
    <property type="entry name" value="RPOLA_N"/>
    <property type="match status" value="1"/>
</dbReference>
<feature type="compositionally biased region" description="Basic and acidic residues" evidence="8">
    <location>
        <begin position="1465"/>
        <end position="1475"/>
    </location>
</feature>
<evidence type="ECO:0000313" key="10">
    <source>
        <dbReference type="EMBL" id="AJA90763.1"/>
    </source>
</evidence>
<gene>
    <name evidence="10" type="primary">NRPE1-like</name>
</gene>
<dbReference type="InterPro" id="IPR007081">
    <property type="entry name" value="RNA_pol_Rpb1_5"/>
</dbReference>
<feature type="compositionally biased region" description="Polar residues" evidence="8">
    <location>
        <begin position="1625"/>
        <end position="1634"/>
    </location>
</feature>
<feature type="region of interest" description="Disordered" evidence="8">
    <location>
        <begin position="1523"/>
        <end position="1634"/>
    </location>
</feature>
<dbReference type="InterPro" id="IPR007080">
    <property type="entry name" value="RNA_pol_Rpb1_1"/>
</dbReference>
<dbReference type="EC" id="2.7.7.6" evidence="7"/>
<feature type="domain" description="RNA polymerase N-terminal" evidence="9">
    <location>
        <begin position="302"/>
        <end position="602"/>
    </location>
</feature>
<dbReference type="Gene3D" id="3.10.450.40">
    <property type="match status" value="1"/>
</dbReference>
<keyword evidence="2 7" id="KW-0808">Transferase</keyword>
<keyword evidence="1 7" id="KW-0240">DNA-directed RNA polymerase</keyword>
<accession>A0A0C4W278</accession>
<comment type="catalytic activity">
    <reaction evidence="6 7">
        <text>RNA(n) + a ribonucleoside 5'-triphosphate = RNA(n+1) + diphosphate</text>
        <dbReference type="Rhea" id="RHEA:21248"/>
        <dbReference type="Rhea" id="RHEA-COMP:14527"/>
        <dbReference type="Rhea" id="RHEA-COMP:17342"/>
        <dbReference type="ChEBI" id="CHEBI:33019"/>
        <dbReference type="ChEBI" id="CHEBI:61557"/>
        <dbReference type="ChEBI" id="CHEBI:140395"/>
        <dbReference type="EC" id="2.7.7.6"/>
    </reaction>
</comment>
<evidence type="ECO:0000256" key="5">
    <source>
        <dbReference type="ARBA" id="ARBA00023163"/>
    </source>
</evidence>
<dbReference type="InterPro" id="IPR042102">
    <property type="entry name" value="RNA_pol_Rpb1_3_sf"/>
</dbReference>
<evidence type="ECO:0000256" key="2">
    <source>
        <dbReference type="ARBA" id="ARBA00022679"/>
    </source>
</evidence>
<evidence type="ECO:0000256" key="4">
    <source>
        <dbReference type="ARBA" id="ARBA00022833"/>
    </source>
</evidence>
<dbReference type="GO" id="GO:0000428">
    <property type="term" value="C:DNA-directed RNA polymerase complex"/>
    <property type="evidence" value="ECO:0007669"/>
    <property type="project" value="UniProtKB-KW"/>
</dbReference>
<dbReference type="InterPro" id="IPR006592">
    <property type="entry name" value="RNA_pol_N"/>
</dbReference>
<protein>
    <recommendedName>
        <fullName evidence="7">DNA-directed RNA polymerase subunit</fullName>
        <ecNumber evidence="7">2.7.7.6</ecNumber>
    </recommendedName>
</protein>
<dbReference type="GO" id="GO:0006351">
    <property type="term" value="P:DNA-templated transcription"/>
    <property type="evidence" value="ECO:0007669"/>
    <property type="project" value="InterPro"/>
</dbReference>
<dbReference type="Pfam" id="PF04997">
    <property type="entry name" value="RNA_pol_Rpb1_1"/>
    <property type="match status" value="1"/>
</dbReference>
<feature type="compositionally biased region" description="Basic and acidic residues" evidence="8">
    <location>
        <begin position="1554"/>
        <end position="1576"/>
    </location>
</feature>
<name>A0A0C4W278_9SPER</name>
<dbReference type="Pfam" id="PF00623">
    <property type="entry name" value="RNA_pol_Rpb1_2"/>
    <property type="match status" value="1"/>
</dbReference>
<dbReference type="PANTHER" id="PTHR19376:SF51">
    <property type="entry name" value="DNA-DIRECTED RNA POLYMERASE V SUBUNIT 1"/>
    <property type="match status" value="1"/>
</dbReference>
<feature type="compositionally biased region" description="Basic and acidic residues" evidence="8">
    <location>
        <begin position="1844"/>
        <end position="1862"/>
    </location>
</feature>
<feature type="region of interest" description="Disordered" evidence="8">
    <location>
        <begin position="1744"/>
        <end position="1922"/>
    </location>
</feature>
<feature type="region of interest" description="Disordered" evidence="8">
    <location>
        <begin position="1937"/>
        <end position="1964"/>
    </location>
</feature>
<feature type="compositionally biased region" description="Polar residues" evidence="8">
    <location>
        <begin position="1830"/>
        <end position="1843"/>
    </location>
</feature>
<dbReference type="InterPro" id="IPR044893">
    <property type="entry name" value="RNA_pol_Rpb1_clamp_domain"/>
</dbReference>
<feature type="compositionally biased region" description="Polar residues" evidence="8">
    <location>
        <begin position="1766"/>
        <end position="1776"/>
    </location>
</feature>
<dbReference type="Gene3D" id="3.30.1490.180">
    <property type="entry name" value="RNA polymerase ii"/>
    <property type="match status" value="1"/>
</dbReference>
<dbReference type="Pfam" id="PF11523">
    <property type="entry name" value="DUF3223"/>
    <property type="match status" value="1"/>
</dbReference>
<keyword evidence="5 7" id="KW-0804">Transcription</keyword>
<proteinExistence type="evidence at transcript level"/>
<evidence type="ECO:0000256" key="6">
    <source>
        <dbReference type="ARBA" id="ARBA00048552"/>
    </source>
</evidence>
<dbReference type="SUPFAM" id="SSF64484">
    <property type="entry name" value="beta and beta-prime subunits of DNA dependent RNA-polymerase"/>
    <property type="match status" value="1"/>
</dbReference>
<evidence type="ECO:0000256" key="1">
    <source>
        <dbReference type="ARBA" id="ARBA00022478"/>
    </source>
</evidence>
<evidence type="ECO:0000259" key="9">
    <source>
        <dbReference type="SMART" id="SM00663"/>
    </source>
</evidence>
<sequence length="2107" mass="235116">MMEESCLGPVGRITGVKFGLATSHDVVTLSGSRIIQKSNELSDPVLGLPSEAKRCSSCAATKLEDCEGHFGYVSLPSPVYHPCHVSLLAKILKSICLNCFQVKRQKKKSFIEDICSNSETKISGNGKSTSYCKTAVHNRLDAISTSDEDPLLSSLIPKIGNATSCSIKSKQSNSLKSKNIRFIKQVARSVQIDQNGLSKKVSQQNLDLDDRKNGSCKYCKEISYPKFDLEVVAVDPGKEGAIKQLVISLDDDIPLKFLRFLEIYPNGDIENKQSRILLPSEALKILRQIPEASLKKIGASPEALIWECLPVPPNCTRISAEVINSPRIAIDDGTKKLKKVINMVGKVSESRGSRPRFETKKHETKLLQTLCMQYYCARGGSKDSAVKDASQVERGNLKKETSKIWRDRIETLFLKKSSRFSARGVLSGDAYFSVDEIGVPLDVAKGITIEEHVNRYNKKKLQSIVEQGLYKTLVDKGGSLRSKDFIDAKAVEVGEIVHRYLVDGDIVIVNRPPTIHKHSIQVLKVRIQASYNFSISPLICSPLDADFDGDCIHIFVPQSLEAQAEAVEILHVDRQFFDFDSHSGKVLLTLTKDTLFAASHIINFHFLDEKTIQQLSVWAISAMPEPAIQKSPHAQPFWTGLQVLQMCLPTGFDILKIGLSVSISGDFPASKLIEVVLQSVLSQLGPKETLQIINSMQKVLTEWLSLQGLSVGIQDVFPFSSSVSKKHLVESIKKCLDTTVPLLKDQRNLVCDDPVFSSIQTHVQNGQSTLFKHIPQSNSLSAIVLAGSGHSINKLAEQTGFLGFQPYKGKEVLPNNWSKWLLSSLSINFPGRTDINFCEAHGVIFSSIAEGLNPQEALINAISTREALFCKFLGIKEPGKLFKNLMACLRDLVICYDGTTRTVQGNHLVQFNYDCYISESHSNTNDCFSEWKGENCKLKEQIQPGDPVGMLAATAIANPAYKVLLDSVQQNVNAWHLLKESLFRRFSSELQSNDRKVILRLRQEGCDHAHCLEKMALQIQNQLRQEQLKTFTLSIEVRYHDIGSLEELDATCSTARSRLVGHVRLDKVLLQKAGMSAEYILLRLRKSIERKENSLRKWSDKLLLAACEECYDTEGKQTDPTPCLHFAIKEGSLLTKGSMLDILVNIVSPKLMECIVKGDNRIDDAIISQCHLKSVSRLPIANNKNSIEDSDVIIEATISKGEAKKRGDAWKIIQDACSTIMDALDSRSCEPYSIHEINKVLGISAAYNVLLKRLFLSVSMMGSPVYRQHLVLIADCMCHSGTVNGFTAAGYRDFLSSMGTRSPFSIAALEVPLKWFERAAVKGANDSLSSVLASSCWGQTPNVGTGGSFDVIWQNTEVARNNLAKVCRGEEAYDLLENIGTIPSDTENSTDSLFDEKISMDLEDTLATTDIPMNISVGKEKLWQTQDGFNNTFEICAVDIHNNFSDGKGWGKTQSEADGLGNGNDDSKWLVSDDNHDIQGGWGLSSWEESSKPELQEDNWSLKPKKSSKLELQEDDWSLKPKKSSKLELQEDEWSLKPEKSSKPKLQEDNWSLKPEKPSKLELQEDDWSLKPEKSMRNIQTSGQNWEAPVQQKVSNSWDDVVRNNNAENAKRNNRNLAVEEPQTKSDCMSTMPNGYSRDINRGWTDDTHDVGISPACKAKHEDLNEKPSFWSNSKGWDSHNHAEAIASTSSRDKESSPRVANLDGWSKKDCWNSTEQVERPNSVSDSSKGINRLTDFKKRVQEDEQLNRSISASVKWEPCTRVGQKKQQLLENGKNSEPETAGDEAELNGHVSVTNSSCDNGTTNVVRRDVKESSPGENNADVSTLPEIPNSSHQKKQWQQDVVDSHDKWGSPHSKPNDPKEFPSSCGATEKQDVSPSDGQKFKPTAANIARLKAKRISKNAQDKRATGTNEMLAKNKSNSVEEGCGWGEALDSASDWNGSSGWEQSEKTSFHASSSPWPTSTANVRRSERLMKPRNHQNSHEQYSSKYPHEMWQELEPLVTSIKRILRPSSYTNGERLQPQDEAEVLEKVLVHHHNAQGKRGCGVDYLMIDYHNEYPTSRCFFIVRKDGTRTDFSYIKCLKALVETKYPEHAENFIKEFLLPRNQK</sequence>
<comment type="similarity">
    <text evidence="7">Belongs to the RNA polymerase beta' chain family.</text>
</comment>
<evidence type="ECO:0000256" key="7">
    <source>
        <dbReference type="RuleBase" id="RU004279"/>
    </source>
</evidence>